<dbReference type="PANTHER" id="PTHR34136:SF1">
    <property type="entry name" value="UDP-N-ACETYL-D-MANNOSAMINURONIC ACID TRANSFERASE"/>
    <property type="match status" value="1"/>
</dbReference>
<dbReference type="Pfam" id="PF03808">
    <property type="entry name" value="Glyco_tran_WecG"/>
    <property type="match status" value="1"/>
</dbReference>
<organism evidence="3 4">
    <name type="scientific">Cyclobacterium amurskyense</name>
    <dbReference type="NCBI Taxonomy" id="320787"/>
    <lineage>
        <taxon>Bacteria</taxon>
        <taxon>Pseudomonadati</taxon>
        <taxon>Bacteroidota</taxon>
        <taxon>Cytophagia</taxon>
        <taxon>Cytophagales</taxon>
        <taxon>Cyclobacteriaceae</taxon>
        <taxon>Cyclobacterium</taxon>
    </lineage>
</organism>
<dbReference type="PATRIC" id="fig|320787.5.peg.3559"/>
<evidence type="ECO:0000313" key="3">
    <source>
        <dbReference type="EMBL" id="AKP52652.1"/>
    </source>
</evidence>
<evidence type="ECO:0000256" key="2">
    <source>
        <dbReference type="ARBA" id="ARBA00022679"/>
    </source>
</evidence>
<dbReference type="EMBL" id="CP012040">
    <property type="protein sequence ID" value="AKP52652.1"/>
    <property type="molecule type" value="Genomic_DNA"/>
</dbReference>
<dbReference type="InterPro" id="IPR004629">
    <property type="entry name" value="WecG_TagA_CpsF"/>
</dbReference>
<dbReference type="KEGG" id="camu:CA2015_3259"/>
<dbReference type="AlphaFoldDB" id="A0A0H4PW90"/>
<gene>
    <name evidence="3" type="ORF">CA2015_3259</name>
</gene>
<keyword evidence="4" id="KW-1185">Reference proteome</keyword>
<dbReference type="GO" id="GO:0016758">
    <property type="term" value="F:hexosyltransferase activity"/>
    <property type="evidence" value="ECO:0007669"/>
    <property type="project" value="TreeGrafter"/>
</dbReference>
<keyword evidence="1" id="KW-0328">Glycosyltransferase</keyword>
<sequence length="263" mass="29974">MLLKFLNYQLTTQLPTEIGGRKKVLANTLNPHSFCIAREDKDFQNALKASAILLPDGIGIVYATRLLYGKKIKKISGYDLHLHYLGLLNNQAGKVFYLGSSEFVLNEIKKKLAVNFPDIVCAFYSPPFCASFTSEEDQLMVTTINEFKPDILFVGMTAPKQEKWVLKNKDNLEVSTIAAIGAVFDFYAGTVIRPNTFWINFGFEWLIRLIKEPKRLWRRTLISTPKFVVLIMAHKIKAIFGFPNKREKLITKPETNSKLKIHG</sequence>
<proteinExistence type="predicted"/>
<dbReference type="CDD" id="cd06533">
    <property type="entry name" value="Glyco_transf_WecG_TagA"/>
    <property type="match status" value="1"/>
</dbReference>
<dbReference type="PANTHER" id="PTHR34136">
    <property type="match status" value="1"/>
</dbReference>
<keyword evidence="2 3" id="KW-0808">Transferase</keyword>
<name>A0A0H4PW90_9BACT</name>
<reference evidence="3 4" key="1">
    <citation type="submission" date="2015-07" db="EMBL/GenBank/DDBJ databases">
        <authorList>
            <person name="Kim K.M."/>
        </authorList>
    </citation>
    <scope>NUCLEOTIDE SEQUENCE [LARGE SCALE GENOMIC DNA]</scope>
    <source>
        <strain evidence="3 4">KCTC 12363</strain>
    </source>
</reference>
<evidence type="ECO:0000313" key="4">
    <source>
        <dbReference type="Proteomes" id="UP000036520"/>
    </source>
</evidence>
<dbReference type="STRING" id="320787.CA2015_3259"/>
<dbReference type="NCBIfam" id="TIGR00696">
    <property type="entry name" value="wecG_tagA_cpsF"/>
    <property type="match status" value="1"/>
</dbReference>
<evidence type="ECO:0000256" key="1">
    <source>
        <dbReference type="ARBA" id="ARBA00022676"/>
    </source>
</evidence>
<dbReference type="RefSeq" id="WP_048642846.1">
    <property type="nucleotide sequence ID" value="NZ_CAXBGM010000050.1"/>
</dbReference>
<dbReference type="OrthoDB" id="9771846at2"/>
<dbReference type="Proteomes" id="UP000036520">
    <property type="component" value="Chromosome"/>
</dbReference>
<accession>A0A0H4PW90</accession>
<protein>
    <submittedName>
        <fullName evidence="3">N-acetylglucosaminyldiphospho-UDP N-acetyl-beta-D-mannosaminyltransferase</fullName>
    </submittedName>
</protein>